<dbReference type="InterPro" id="IPR001078">
    <property type="entry name" value="2-oxoacid_DH_actylTfrase"/>
</dbReference>
<dbReference type="AlphaFoldDB" id="A0A6P1W5F6"/>
<dbReference type="FunFam" id="3.30.559.10:FF:000004">
    <property type="entry name" value="Acetyltransferase component of pyruvate dehydrogenase complex"/>
    <property type="match status" value="1"/>
</dbReference>
<dbReference type="PANTHER" id="PTHR43178:SF2">
    <property type="entry name" value="DIHYDROLIPOYLLYSINE-RESIDUE ACETYLTRANSFERASE COMPONENT OF PYRUVATE DEHYDROGENASE COMPLEX"/>
    <property type="match status" value="1"/>
</dbReference>
<evidence type="ECO:0000256" key="4">
    <source>
        <dbReference type="ARBA" id="ARBA00022679"/>
    </source>
</evidence>
<comment type="subunit">
    <text evidence="3">Forms a 24-polypeptide structural core with octahedral symmetry.</text>
</comment>
<evidence type="ECO:0000256" key="5">
    <source>
        <dbReference type="ARBA" id="ARBA00022823"/>
    </source>
</evidence>
<dbReference type="PROSITE" id="PS50968">
    <property type="entry name" value="BIOTINYL_LIPOYL"/>
    <property type="match status" value="1"/>
</dbReference>
<accession>A0A6P1W5F6</accession>
<keyword evidence="5 8" id="KW-0450">Lipoyl</keyword>
<gene>
    <name evidence="10" type="ORF">GJR95_36165</name>
</gene>
<dbReference type="SUPFAM" id="SSF52777">
    <property type="entry name" value="CoA-dependent acyltransferases"/>
    <property type="match status" value="1"/>
</dbReference>
<keyword evidence="11" id="KW-1185">Reference proteome</keyword>
<reference evidence="10 11" key="1">
    <citation type="submission" date="2019-11" db="EMBL/GenBank/DDBJ databases">
        <title>Spirosoma endbachense sp. nov., isolated from a natural salt meadow.</title>
        <authorList>
            <person name="Rojas J."/>
            <person name="Ambika Manirajan B."/>
            <person name="Ratering S."/>
            <person name="Suarez C."/>
            <person name="Geissler-Plaum R."/>
            <person name="Schnell S."/>
        </authorList>
    </citation>
    <scope>NUCLEOTIDE SEQUENCE [LARGE SCALE GENOMIC DNA]</scope>
    <source>
        <strain evidence="10 11">I-24</strain>
    </source>
</reference>
<sequence length="430" mass="46707">MTDVRMPSLGENVTEGTVVAILVKSGDTIQQGDSLLEVETDKVNFDVPAEVAGVIGEVLVQKGAKVRPGDRVVTVASEPVAAEPVVGAPLAIEEVPDSKPAVPELKPIFDEDSQLEANHTGTTNGAHKKLEAVRIIATPLARKLARELDLEIAEIGNKINKRVSFNDVKTFARSKLQNRTTSPATAYVATPPLPDFEKYGAIRRQEMAGIAVATSRNMVVSASTIPHAWVSEKVDITDLEASRKKHKLQVEQAGGNLTLTALIVRAVTQALKAFPLINASVDSQKNELILKDYIHIGVAVDTDRGLLVPIIRDSDKQTVTDIAIELSRLSRAARERRTRLEDLEGATFTISNLGGIGTTGIHPLVNWPQVAILGISASELEPVWLDNQFKPRLRMPMTLGFDHRVVNGADAARFLVYLKKVLEDSFLLLL</sequence>
<dbReference type="InterPro" id="IPR000089">
    <property type="entry name" value="Biotin_lipoyl"/>
</dbReference>
<name>A0A6P1W5F6_9BACT</name>
<dbReference type="SUPFAM" id="SSF51230">
    <property type="entry name" value="Single hybrid motif"/>
    <property type="match status" value="1"/>
</dbReference>
<dbReference type="GO" id="GO:0005737">
    <property type="term" value="C:cytoplasm"/>
    <property type="evidence" value="ECO:0007669"/>
    <property type="project" value="TreeGrafter"/>
</dbReference>
<dbReference type="Pfam" id="PF00364">
    <property type="entry name" value="Biotin_lipoyl"/>
    <property type="match status" value="1"/>
</dbReference>
<dbReference type="KEGG" id="senf:GJR95_36165"/>
<evidence type="ECO:0000313" key="10">
    <source>
        <dbReference type="EMBL" id="QHW00125.1"/>
    </source>
</evidence>
<dbReference type="PANTHER" id="PTHR43178">
    <property type="entry name" value="DIHYDROLIPOAMIDE ACETYLTRANSFERASE COMPONENT OF PYRUVATE DEHYDROGENASE COMPLEX"/>
    <property type="match status" value="1"/>
</dbReference>
<keyword evidence="4 8" id="KW-0808">Transferase</keyword>
<dbReference type="EC" id="2.3.1.-" evidence="8"/>
<dbReference type="Proteomes" id="UP000464577">
    <property type="component" value="Chromosome"/>
</dbReference>
<evidence type="ECO:0000256" key="7">
    <source>
        <dbReference type="ARBA" id="ARBA00048370"/>
    </source>
</evidence>
<comment type="similarity">
    <text evidence="2 8">Belongs to the 2-oxoacid dehydrogenase family.</text>
</comment>
<dbReference type="PROSITE" id="PS00189">
    <property type="entry name" value="LIPOYL"/>
    <property type="match status" value="1"/>
</dbReference>
<evidence type="ECO:0000256" key="3">
    <source>
        <dbReference type="ARBA" id="ARBA00011484"/>
    </source>
</evidence>
<proteinExistence type="inferred from homology"/>
<dbReference type="RefSeq" id="WP_162390515.1">
    <property type="nucleotide sequence ID" value="NZ_CP045997.1"/>
</dbReference>
<comment type="cofactor">
    <cofactor evidence="1 8">
        <name>(R)-lipoate</name>
        <dbReference type="ChEBI" id="CHEBI:83088"/>
    </cofactor>
</comment>
<feature type="domain" description="Lipoyl-binding" evidence="9">
    <location>
        <begin position="1"/>
        <end position="76"/>
    </location>
</feature>
<evidence type="ECO:0000313" key="11">
    <source>
        <dbReference type="Proteomes" id="UP000464577"/>
    </source>
</evidence>
<dbReference type="Pfam" id="PF00198">
    <property type="entry name" value="2-oxoacid_dh"/>
    <property type="match status" value="1"/>
</dbReference>
<evidence type="ECO:0000256" key="8">
    <source>
        <dbReference type="RuleBase" id="RU003423"/>
    </source>
</evidence>
<evidence type="ECO:0000256" key="6">
    <source>
        <dbReference type="ARBA" id="ARBA00023315"/>
    </source>
</evidence>
<dbReference type="GO" id="GO:0031405">
    <property type="term" value="F:lipoic acid binding"/>
    <property type="evidence" value="ECO:0007669"/>
    <property type="project" value="TreeGrafter"/>
</dbReference>
<dbReference type="GO" id="GO:0004742">
    <property type="term" value="F:dihydrolipoyllysine-residue acetyltransferase activity"/>
    <property type="evidence" value="ECO:0007669"/>
    <property type="project" value="UniProtKB-EC"/>
</dbReference>
<evidence type="ECO:0000256" key="1">
    <source>
        <dbReference type="ARBA" id="ARBA00001938"/>
    </source>
</evidence>
<dbReference type="Gene3D" id="3.30.559.10">
    <property type="entry name" value="Chloramphenicol acetyltransferase-like domain"/>
    <property type="match status" value="1"/>
</dbReference>
<keyword evidence="6 8" id="KW-0012">Acyltransferase</keyword>
<organism evidence="10 11">
    <name type="scientific">Spirosoma endbachense</name>
    <dbReference type="NCBI Taxonomy" id="2666025"/>
    <lineage>
        <taxon>Bacteria</taxon>
        <taxon>Pseudomonadati</taxon>
        <taxon>Bacteroidota</taxon>
        <taxon>Cytophagia</taxon>
        <taxon>Cytophagales</taxon>
        <taxon>Cytophagaceae</taxon>
        <taxon>Spirosoma</taxon>
    </lineage>
</organism>
<dbReference type="CDD" id="cd06849">
    <property type="entry name" value="lipoyl_domain"/>
    <property type="match status" value="1"/>
</dbReference>
<evidence type="ECO:0000256" key="2">
    <source>
        <dbReference type="ARBA" id="ARBA00007317"/>
    </source>
</evidence>
<protein>
    <recommendedName>
        <fullName evidence="8">Dihydrolipoamide acetyltransferase component of pyruvate dehydrogenase complex</fullName>
        <ecNumber evidence="8">2.3.1.-</ecNumber>
    </recommendedName>
</protein>
<dbReference type="Gene3D" id="2.40.50.100">
    <property type="match status" value="1"/>
</dbReference>
<dbReference type="InterPro" id="IPR050743">
    <property type="entry name" value="2-oxoacid_DH_E2_comp"/>
</dbReference>
<evidence type="ECO:0000259" key="9">
    <source>
        <dbReference type="PROSITE" id="PS50968"/>
    </source>
</evidence>
<dbReference type="GO" id="GO:0006086">
    <property type="term" value="P:pyruvate decarboxylation to acetyl-CoA"/>
    <property type="evidence" value="ECO:0007669"/>
    <property type="project" value="TreeGrafter"/>
</dbReference>
<dbReference type="InterPro" id="IPR011053">
    <property type="entry name" value="Single_hybrid_motif"/>
</dbReference>
<dbReference type="InterPro" id="IPR003016">
    <property type="entry name" value="2-oxoA_DH_lipoyl-BS"/>
</dbReference>
<dbReference type="InterPro" id="IPR023213">
    <property type="entry name" value="CAT-like_dom_sf"/>
</dbReference>
<comment type="catalytic activity">
    <reaction evidence="7">
        <text>N(6)-[(R)-dihydrolipoyl]-L-lysyl-[protein] + acetyl-CoA = N(6)-[(R)-S(8)-acetyldihydrolipoyl]-L-lysyl-[protein] + CoA</text>
        <dbReference type="Rhea" id="RHEA:17017"/>
        <dbReference type="Rhea" id="RHEA-COMP:10475"/>
        <dbReference type="Rhea" id="RHEA-COMP:10478"/>
        <dbReference type="ChEBI" id="CHEBI:57287"/>
        <dbReference type="ChEBI" id="CHEBI:57288"/>
        <dbReference type="ChEBI" id="CHEBI:83100"/>
        <dbReference type="ChEBI" id="CHEBI:83111"/>
        <dbReference type="EC" id="2.3.1.12"/>
    </reaction>
</comment>
<dbReference type="EMBL" id="CP045997">
    <property type="protein sequence ID" value="QHW00125.1"/>
    <property type="molecule type" value="Genomic_DNA"/>
</dbReference>